<dbReference type="Pfam" id="PF00578">
    <property type="entry name" value="AhpC-TSA"/>
    <property type="match status" value="1"/>
</dbReference>
<evidence type="ECO:0000259" key="7">
    <source>
        <dbReference type="PROSITE" id="PS51352"/>
    </source>
</evidence>
<keyword evidence="4" id="KW-1015">Disulfide bond</keyword>
<keyword evidence="3" id="KW-0735">Signal-anchor</keyword>
<dbReference type="Proteomes" id="UP001322664">
    <property type="component" value="Chromosome"/>
</dbReference>
<sequence>MENQEQQQPNTASKKKWFIGGGIAALVLAGGIGAAAIFMKSPKAAYLAAEAETVSEMVDFFEEKYKEELAWSELAQTSVIQSDFKITGDIQSEGMEDPIFDVINSAAINLSTTTDVKNKQYAFGVGGEIADVKVDNFELFVTSEQFVLNAPFLSEAIGVSMEKLNDFTDGELSCSKDILSQTELVTKAQQEYLTKNIGKTIYEELPDEAFTKEKNKIVMDLSKADVKKVAAALAKKMETDPELELILKQAMATQGICDDDTVKETKQQIVDALGEIEFGVVSTIWVEKGKIIERELKFKEAEDFVITGKQSFGKELTFNYELKDDIDTVSIEGVFQQGKKASDRVQFAVEGVEVAYESEESKEKDTKSFERKFIVDAEGQQITLNWDGSTQYKADSVTGEHVVYIDMPELGKASLTIEHDGKKIKALELPAKIKDISNLTDDELSEYMMTVAEEAMAWAENFMAETGFDEYFANDDYYYDEDYDMSFEDYDYNEIIGYPAPDFELVDLNGKTHRLADYEGKGVLLYFWGTGIASSEEELQAINRQYQLYREQDVEVLAINYAEPDAEVQSFISNLGLEFPVAIDKTISVTSDYNIGEDLPATVLIAPDGYVDDVIYGEITEDDIYWFMEFVKPYEE</sequence>
<keyword evidence="6" id="KW-1133">Transmembrane helix</keyword>
<dbReference type="InterPro" id="IPR000866">
    <property type="entry name" value="AhpC/TSA"/>
</dbReference>
<keyword evidence="6" id="KW-0472">Membrane</keyword>
<evidence type="ECO:0000256" key="1">
    <source>
        <dbReference type="ARBA" id="ARBA00004196"/>
    </source>
</evidence>
<feature type="transmembrane region" description="Helical" evidence="6">
    <location>
        <begin position="17"/>
        <end position="39"/>
    </location>
</feature>
<feature type="domain" description="Thioredoxin" evidence="7">
    <location>
        <begin position="494"/>
        <end position="636"/>
    </location>
</feature>
<dbReference type="PANTHER" id="PTHR42852:SF6">
    <property type="entry name" value="THIOL:DISULFIDE INTERCHANGE PROTEIN DSBE"/>
    <property type="match status" value="1"/>
</dbReference>
<dbReference type="SUPFAM" id="SSF52833">
    <property type="entry name" value="Thioredoxin-like"/>
    <property type="match status" value="1"/>
</dbReference>
<organism evidence="8 9">
    <name type="scientific">Lysinibacillus louembei</name>
    <dbReference type="NCBI Taxonomy" id="1470088"/>
    <lineage>
        <taxon>Bacteria</taxon>
        <taxon>Bacillati</taxon>
        <taxon>Bacillota</taxon>
        <taxon>Bacilli</taxon>
        <taxon>Bacillales</taxon>
        <taxon>Bacillaceae</taxon>
        <taxon>Lysinibacillus</taxon>
    </lineage>
</organism>
<accession>A0ABZ0RQ43</accession>
<keyword evidence="2" id="KW-0201">Cytochrome c-type biogenesis</keyword>
<name>A0ABZ0RQ43_9BACI</name>
<dbReference type="PANTHER" id="PTHR42852">
    <property type="entry name" value="THIOL:DISULFIDE INTERCHANGE PROTEIN DSBE"/>
    <property type="match status" value="1"/>
</dbReference>
<dbReference type="InterPro" id="IPR036249">
    <property type="entry name" value="Thioredoxin-like_sf"/>
</dbReference>
<evidence type="ECO:0000256" key="3">
    <source>
        <dbReference type="ARBA" id="ARBA00022968"/>
    </source>
</evidence>
<keyword evidence="9" id="KW-1185">Reference proteome</keyword>
<dbReference type="InterPro" id="IPR013766">
    <property type="entry name" value="Thioredoxin_domain"/>
</dbReference>
<proteinExistence type="predicted"/>
<comment type="subcellular location">
    <subcellularLocation>
        <location evidence="1">Cell envelope</location>
    </subcellularLocation>
</comment>
<dbReference type="EMBL" id="CP137624">
    <property type="protein sequence ID" value="WPK10344.1"/>
    <property type="molecule type" value="Genomic_DNA"/>
</dbReference>
<evidence type="ECO:0000313" key="9">
    <source>
        <dbReference type="Proteomes" id="UP001322664"/>
    </source>
</evidence>
<gene>
    <name evidence="8" type="ORF">R6U77_10400</name>
</gene>
<keyword evidence="6" id="KW-0812">Transmembrane</keyword>
<dbReference type="InterPro" id="IPR050553">
    <property type="entry name" value="Thioredoxin_ResA/DsbE_sf"/>
</dbReference>
<evidence type="ECO:0000313" key="8">
    <source>
        <dbReference type="EMBL" id="WPK10344.1"/>
    </source>
</evidence>
<evidence type="ECO:0000256" key="4">
    <source>
        <dbReference type="ARBA" id="ARBA00023157"/>
    </source>
</evidence>
<protein>
    <submittedName>
        <fullName evidence="8">Redoxin domain-containing protein</fullName>
    </submittedName>
</protein>
<keyword evidence="5" id="KW-0676">Redox-active center</keyword>
<reference evidence="8 9" key="1">
    <citation type="submission" date="2023-09" db="EMBL/GenBank/DDBJ databases">
        <authorList>
            <person name="Page C.A."/>
            <person name="Perez-Diaz I.M."/>
        </authorList>
    </citation>
    <scope>NUCLEOTIDE SEQUENCE [LARGE SCALE GENOMIC DNA]</scope>
    <source>
        <strain evidence="8 9">Ll15</strain>
    </source>
</reference>
<dbReference type="Gene3D" id="3.40.30.10">
    <property type="entry name" value="Glutaredoxin"/>
    <property type="match status" value="1"/>
</dbReference>
<evidence type="ECO:0000256" key="2">
    <source>
        <dbReference type="ARBA" id="ARBA00022748"/>
    </source>
</evidence>
<evidence type="ECO:0000256" key="6">
    <source>
        <dbReference type="SAM" id="Phobius"/>
    </source>
</evidence>
<dbReference type="RefSeq" id="WP_319835614.1">
    <property type="nucleotide sequence ID" value="NZ_CP137624.1"/>
</dbReference>
<dbReference type="PROSITE" id="PS51352">
    <property type="entry name" value="THIOREDOXIN_2"/>
    <property type="match status" value="1"/>
</dbReference>
<evidence type="ECO:0000256" key="5">
    <source>
        <dbReference type="ARBA" id="ARBA00023284"/>
    </source>
</evidence>
<dbReference type="CDD" id="cd02966">
    <property type="entry name" value="TlpA_like_family"/>
    <property type="match status" value="1"/>
</dbReference>